<dbReference type="Proteomes" id="UP000280791">
    <property type="component" value="Unassembled WGS sequence"/>
</dbReference>
<evidence type="ECO:0000256" key="1">
    <source>
        <dbReference type="SAM" id="MobiDB-lite"/>
    </source>
</evidence>
<dbReference type="AlphaFoldDB" id="A0A497YWY7"/>
<dbReference type="PANTHER" id="PTHR41247">
    <property type="entry name" value="HTH-TYPE TRANSCRIPTIONAL REPRESSOR YCNK"/>
    <property type="match status" value="1"/>
</dbReference>
<feature type="chain" id="PRO_5038665083" evidence="2">
    <location>
        <begin position="22"/>
        <end position="214"/>
    </location>
</feature>
<proteinExistence type="predicted"/>
<feature type="region of interest" description="Disordered" evidence="1">
    <location>
        <begin position="184"/>
        <end position="214"/>
    </location>
</feature>
<dbReference type="PANTHER" id="PTHR41247:SF1">
    <property type="entry name" value="HTH-TYPE TRANSCRIPTIONAL REPRESSOR YCNK"/>
    <property type="match status" value="1"/>
</dbReference>
<protein>
    <submittedName>
        <fullName evidence="3">NosL protein</fullName>
    </submittedName>
</protein>
<reference evidence="3 4" key="1">
    <citation type="submission" date="2018-10" db="EMBL/GenBank/DDBJ databases">
        <title>Genomic Encyclopedia of Type Strains, Phase IV (KMG-IV): sequencing the most valuable type-strain genomes for metagenomic binning, comparative biology and taxonomic classification.</title>
        <authorList>
            <person name="Goeker M."/>
        </authorList>
    </citation>
    <scope>NUCLEOTIDE SEQUENCE [LARGE SCALE GENOMIC DNA]</scope>
    <source>
        <strain evidence="3 4">DSM 20549</strain>
    </source>
</reference>
<dbReference type="PROSITE" id="PS51257">
    <property type="entry name" value="PROKAR_LIPOPROTEIN"/>
    <property type="match status" value="1"/>
</dbReference>
<evidence type="ECO:0000313" key="3">
    <source>
        <dbReference type="EMBL" id="RLJ91354.1"/>
    </source>
</evidence>
<comment type="caution">
    <text evidence="3">The sequence shown here is derived from an EMBL/GenBank/DDBJ whole genome shotgun (WGS) entry which is preliminary data.</text>
</comment>
<dbReference type="OrthoDB" id="2454527at2"/>
<dbReference type="Pfam" id="PF05573">
    <property type="entry name" value="NosL"/>
    <property type="match status" value="1"/>
</dbReference>
<keyword evidence="4" id="KW-1185">Reference proteome</keyword>
<dbReference type="RefSeq" id="WP_121299174.1">
    <property type="nucleotide sequence ID" value="NZ_QBEW01000027.1"/>
</dbReference>
<name>A0A497YWY7_9BACL</name>
<accession>A0A497YWY7</accession>
<evidence type="ECO:0000313" key="4">
    <source>
        <dbReference type="Proteomes" id="UP000280791"/>
    </source>
</evidence>
<dbReference type="SUPFAM" id="SSF160387">
    <property type="entry name" value="NosL/MerB-like"/>
    <property type="match status" value="1"/>
</dbReference>
<gene>
    <name evidence="3" type="ORF">DFR62_1518</name>
</gene>
<evidence type="ECO:0000256" key="2">
    <source>
        <dbReference type="SAM" id="SignalP"/>
    </source>
</evidence>
<dbReference type="InterPro" id="IPR008719">
    <property type="entry name" value="N2O_reductase_NosL"/>
</dbReference>
<sequence>MKSFYLTALILAAVLMLGACGSEETTGEAQASPTQPQTTNTIEETKTLAHPQLAEPDEDTVCEYCQMTVYIATHELGAFTAQGIKADGSNAFFDDAGCMLNQERVDGEEMDKFVRDYNSLEWIPLEEAVIVKSGLKTPMNYGFAFFSESSAADAFIQEQGDAERSDLAALDAMSYERHEMRMEKMGDGHGHGESSEHMEQGHSHDGDGMKDGEE</sequence>
<organism evidence="3 4">
    <name type="scientific">Planococcus citreus</name>
    <dbReference type="NCBI Taxonomy" id="1373"/>
    <lineage>
        <taxon>Bacteria</taxon>
        <taxon>Bacillati</taxon>
        <taxon>Bacillota</taxon>
        <taxon>Bacilli</taxon>
        <taxon>Bacillales</taxon>
        <taxon>Caryophanaceae</taxon>
        <taxon>Planococcus</taxon>
    </lineage>
</organism>
<keyword evidence="2" id="KW-0732">Signal</keyword>
<dbReference type="EMBL" id="RCCP01000001">
    <property type="protein sequence ID" value="RLJ91354.1"/>
    <property type="molecule type" value="Genomic_DNA"/>
</dbReference>
<feature type="signal peptide" evidence="2">
    <location>
        <begin position="1"/>
        <end position="21"/>
    </location>
</feature>